<evidence type="ECO:0000256" key="1">
    <source>
        <dbReference type="SAM" id="MobiDB-lite"/>
    </source>
</evidence>
<comment type="caution">
    <text evidence="2">The sequence shown here is derived from an EMBL/GenBank/DDBJ whole genome shotgun (WGS) entry which is preliminary data.</text>
</comment>
<protein>
    <submittedName>
        <fullName evidence="2">Uncharacterized protein</fullName>
    </submittedName>
</protein>
<evidence type="ECO:0000313" key="3">
    <source>
        <dbReference type="Proteomes" id="UP001244207"/>
    </source>
</evidence>
<name>A0AAD9D2X2_GLOAC</name>
<reference evidence="2" key="1">
    <citation type="submission" date="2021-12" db="EMBL/GenBank/DDBJ databases">
        <title>Comparative genomics, transcriptomics and evolutionary studies reveal genomic signatures of adaptation to plant cell wall in hemibiotrophic fungi.</title>
        <authorList>
            <consortium name="DOE Joint Genome Institute"/>
            <person name="Baroncelli R."/>
            <person name="Diaz J.F."/>
            <person name="Benocci T."/>
            <person name="Peng M."/>
            <person name="Battaglia E."/>
            <person name="Haridas S."/>
            <person name="Andreopoulos W."/>
            <person name="Labutti K."/>
            <person name="Pangilinan J."/>
            <person name="Floch G.L."/>
            <person name="Makela M.R."/>
            <person name="Henrissat B."/>
            <person name="Grigoriev I.V."/>
            <person name="Crouch J.A."/>
            <person name="De Vries R.P."/>
            <person name="Sukno S.A."/>
            <person name="Thon M.R."/>
        </authorList>
    </citation>
    <scope>NUCLEOTIDE SEQUENCE</scope>
    <source>
        <strain evidence="2">CBS 112980</strain>
    </source>
</reference>
<evidence type="ECO:0000313" key="2">
    <source>
        <dbReference type="EMBL" id="KAK1731095.1"/>
    </source>
</evidence>
<feature type="region of interest" description="Disordered" evidence="1">
    <location>
        <begin position="96"/>
        <end position="135"/>
    </location>
</feature>
<keyword evidence="3" id="KW-1185">Reference proteome</keyword>
<dbReference type="EMBL" id="JAHMHS010000004">
    <property type="protein sequence ID" value="KAK1731095.1"/>
    <property type="molecule type" value="Genomic_DNA"/>
</dbReference>
<dbReference type="GeneID" id="85396650"/>
<proteinExistence type="predicted"/>
<organism evidence="2 3">
    <name type="scientific">Glomerella acutata</name>
    <name type="common">Colletotrichum acutatum</name>
    <dbReference type="NCBI Taxonomy" id="27357"/>
    <lineage>
        <taxon>Eukaryota</taxon>
        <taxon>Fungi</taxon>
        <taxon>Dikarya</taxon>
        <taxon>Ascomycota</taxon>
        <taxon>Pezizomycotina</taxon>
        <taxon>Sordariomycetes</taxon>
        <taxon>Hypocreomycetidae</taxon>
        <taxon>Glomerellales</taxon>
        <taxon>Glomerellaceae</taxon>
        <taxon>Colletotrichum</taxon>
        <taxon>Colletotrichum acutatum species complex</taxon>
    </lineage>
</organism>
<feature type="compositionally biased region" description="Polar residues" evidence="1">
    <location>
        <begin position="102"/>
        <end position="115"/>
    </location>
</feature>
<accession>A0AAD9D2X2</accession>
<dbReference type="Proteomes" id="UP001244207">
    <property type="component" value="Unassembled WGS sequence"/>
</dbReference>
<dbReference type="AlphaFoldDB" id="A0AAD9D2X2"/>
<sequence>MGRPDDPRTGSPTEDLYHCQLSVRSERVVCSCPFAGEHWTLRLKLCGSQGSIHAFIVQTAGTCNGMTKLCSELFDPRALTTSSKAMILPKTRHLHPNGVFQPYQSPSRPSQTLENLGNEAGPPTSDSRPLSEAGVEGDHRFVTPLNVPSLPTLLRASTTFCRS</sequence>
<gene>
    <name evidence="2" type="ORF">BDZ83DRAFT_726053</name>
</gene>
<dbReference type="RefSeq" id="XP_060371150.1">
    <property type="nucleotide sequence ID" value="XM_060512752.1"/>
</dbReference>